<dbReference type="PIRSF" id="PIRSF000370">
    <property type="entry name" value="QueE"/>
    <property type="match status" value="1"/>
</dbReference>
<keyword evidence="1 8" id="KW-0004">4Fe-4S</keyword>
<dbReference type="HAMAP" id="MF_00917">
    <property type="entry name" value="QueE"/>
    <property type="match status" value="1"/>
</dbReference>
<sequence>MSKKMEELPIVEIFESIQGEGFNTGRKAIFIRLGQCNLKCSWCDTDYNEFILMSFDEIFNKLESFLDTKNIILTGGEPTIHRTLNSFIDRLKENSFKVWIESNGIREIPNTIDYVAISPKRLYQNIYEKHCVTDADEVRIVIDEVEGGFNFCQFIEKKVKSQKYYISPCEVENKIQWADALNVLGRLNERDNKKVDWLLSIQSHKIMDIR</sequence>
<dbReference type="PANTHER" id="PTHR42836:SF1">
    <property type="entry name" value="7-CARBOXY-7-DEAZAGUANINE SYNTHASE"/>
    <property type="match status" value="1"/>
</dbReference>
<keyword evidence="3 8" id="KW-0479">Metal-binding</keyword>
<feature type="binding site" evidence="8">
    <location>
        <begin position="118"/>
        <end position="120"/>
    </location>
    <ligand>
        <name>S-adenosyl-L-methionine</name>
        <dbReference type="ChEBI" id="CHEBI:59789"/>
    </ligand>
</feature>
<name>A0ABS3GWC4_9ENTE</name>
<comment type="cofactor">
    <cofactor evidence="8">
        <name>[4Fe-4S] cluster</name>
        <dbReference type="ChEBI" id="CHEBI:49883"/>
    </cofactor>
    <text evidence="8">Binds 1 [4Fe-4S] cluster. The cluster is coordinated with 3 cysteines and an exchangeable S-adenosyl-L-methionine.</text>
</comment>
<dbReference type="Proteomes" id="UP000664632">
    <property type="component" value="Unassembled WGS sequence"/>
</dbReference>
<feature type="domain" description="Radical SAM core" evidence="9">
    <location>
        <begin position="23"/>
        <end position="210"/>
    </location>
</feature>
<evidence type="ECO:0000256" key="4">
    <source>
        <dbReference type="ARBA" id="ARBA00022842"/>
    </source>
</evidence>
<dbReference type="EC" id="4.3.99.3" evidence="8"/>
<feature type="binding site" evidence="8">
    <location>
        <position position="36"/>
    </location>
    <ligand>
        <name>[4Fe-4S] cluster</name>
        <dbReference type="ChEBI" id="CHEBI:49883"/>
        <note>4Fe-4S-S-AdoMet</note>
    </ligand>
</feature>
<dbReference type="EMBL" id="JAFLWD010000006">
    <property type="protein sequence ID" value="MBO0439259.1"/>
    <property type="molecule type" value="Genomic_DNA"/>
</dbReference>
<evidence type="ECO:0000259" key="9">
    <source>
        <dbReference type="PROSITE" id="PS51918"/>
    </source>
</evidence>
<evidence type="ECO:0000256" key="7">
    <source>
        <dbReference type="ARBA" id="ARBA00023239"/>
    </source>
</evidence>
<dbReference type="InterPro" id="IPR007197">
    <property type="entry name" value="rSAM"/>
</dbReference>
<dbReference type="InterPro" id="IPR058240">
    <property type="entry name" value="rSAM_sf"/>
</dbReference>
<dbReference type="SUPFAM" id="SSF102114">
    <property type="entry name" value="Radical SAM enzymes"/>
    <property type="match status" value="1"/>
</dbReference>
<comment type="cofactor">
    <cofactor evidence="8">
        <name>S-adenosyl-L-methionine</name>
        <dbReference type="ChEBI" id="CHEBI:59789"/>
    </cofactor>
    <text evidence="8">Binds 1 S-adenosyl-L-methionine per subunit.</text>
</comment>
<keyword evidence="7 8" id="KW-0456">Lyase</keyword>
<evidence type="ECO:0000313" key="11">
    <source>
        <dbReference type="Proteomes" id="UP000664632"/>
    </source>
</evidence>
<comment type="pathway">
    <text evidence="8">Purine metabolism; 7-cyano-7-deazaguanine biosynthesis.</text>
</comment>
<feature type="binding site" evidence="8">
    <location>
        <position position="45"/>
    </location>
    <ligand>
        <name>Mg(2+)</name>
        <dbReference type="ChEBI" id="CHEBI:18420"/>
    </ligand>
</feature>
<dbReference type="Gene3D" id="3.20.20.70">
    <property type="entry name" value="Aldolase class I"/>
    <property type="match status" value="1"/>
</dbReference>
<comment type="caution">
    <text evidence="10">The sequence shown here is derived from an EMBL/GenBank/DDBJ whole genome shotgun (WGS) entry which is preliminary data.</text>
</comment>
<comment type="similarity">
    <text evidence="8">Belongs to the radical SAM superfamily. 7-carboxy-7-deazaguanine synthase family.</text>
</comment>
<protein>
    <recommendedName>
        <fullName evidence="8">7-carboxy-7-deazaguanine synthase</fullName>
        <shortName evidence="8">CDG synthase</shortName>
        <ecNumber evidence="8">4.3.99.3</ecNumber>
    </recommendedName>
    <alternativeName>
        <fullName evidence="8">Queuosine biosynthesis protein QueE</fullName>
    </alternativeName>
</protein>
<feature type="binding site" evidence="8">
    <location>
        <position position="40"/>
    </location>
    <ligand>
        <name>[4Fe-4S] cluster</name>
        <dbReference type="ChEBI" id="CHEBI:49883"/>
        <note>4Fe-4S-S-AdoMet</note>
    </ligand>
</feature>
<proteinExistence type="inferred from homology"/>
<evidence type="ECO:0000256" key="3">
    <source>
        <dbReference type="ARBA" id="ARBA00022723"/>
    </source>
</evidence>
<dbReference type="RefSeq" id="WP_207111355.1">
    <property type="nucleotide sequence ID" value="NZ_JAFLWD010000006.1"/>
</dbReference>
<evidence type="ECO:0000256" key="1">
    <source>
        <dbReference type="ARBA" id="ARBA00022485"/>
    </source>
</evidence>
<dbReference type="PANTHER" id="PTHR42836">
    <property type="entry name" value="7-CARBOXY-7-DEAZAGUANINE SYNTHASE"/>
    <property type="match status" value="1"/>
</dbReference>
<dbReference type="Pfam" id="PF04055">
    <property type="entry name" value="Radical_SAM"/>
    <property type="match status" value="1"/>
</dbReference>
<comment type="caution">
    <text evidence="8">Lacks conserved residue(s) required for the propagation of feature annotation.</text>
</comment>
<feature type="binding site" evidence="8">
    <location>
        <position position="74"/>
    </location>
    <ligand>
        <name>substrate</name>
    </ligand>
</feature>
<feature type="binding site" evidence="8">
    <location>
        <begin position="17"/>
        <end position="19"/>
    </location>
    <ligand>
        <name>substrate</name>
    </ligand>
</feature>
<accession>A0ABS3GWC4</accession>
<keyword evidence="11" id="KW-1185">Reference proteome</keyword>
<comment type="catalytic activity">
    <reaction evidence="8">
        <text>6-carboxy-5,6,7,8-tetrahydropterin + H(+) = 7-carboxy-7-carbaguanine + NH4(+)</text>
        <dbReference type="Rhea" id="RHEA:27974"/>
        <dbReference type="ChEBI" id="CHEBI:15378"/>
        <dbReference type="ChEBI" id="CHEBI:28938"/>
        <dbReference type="ChEBI" id="CHEBI:61032"/>
        <dbReference type="ChEBI" id="CHEBI:61036"/>
        <dbReference type="EC" id="4.3.99.3"/>
    </reaction>
</comment>
<feature type="binding site" evidence="8">
    <location>
        <position position="32"/>
    </location>
    <ligand>
        <name>substrate</name>
    </ligand>
</feature>
<comment type="cofactor">
    <cofactor evidence="8">
        <name>Mg(2+)</name>
        <dbReference type="ChEBI" id="CHEBI:18420"/>
    </cofactor>
</comment>
<dbReference type="InterPro" id="IPR013785">
    <property type="entry name" value="Aldolase_TIM"/>
</dbReference>
<reference evidence="10 11" key="1">
    <citation type="submission" date="2021-03" db="EMBL/GenBank/DDBJ databases">
        <title>Enterococcal diversity collection.</title>
        <authorList>
            <person name="Gilmore M.S."/>
            <person name="Schwartzman J."/>
            <person name="Van Tyne D."/>
            <person name="Martin M."/>
            <person name="Earl A.M."/>
            <person name="Manson A.L."/>
            <person name="Straub T."/>
            <person name="Salamzade R."/>
            <person name="Saavedra J."/>
            <person name="Lebreton F."/>
            <person name="Prichula J."/>
            <person name="Schaufler K."/>
            <person name="Gaca A."/>
            <person name="Sgardioli B."/>
            <person name="Wagenaar J."/>
            <person name="Strong T."/>
        </authorList>
    </citation>
    <scope>NUCLEOTIDE SEQUENCE [LARGE SCALE GENOMIC DNA]</scope>
    <source>
        <strain evidence="10 11">DIV0869a</strain>
    </source>
</reference>
<evidence type="ECO:0000313" key="10">
    <source>
        <dbReference type="EMBL" id="MBO0439259.1"/>
    </source>
</evidence>
<evidence type="ECO:0000256" key="6">
    <source>
        <dbReference type="ARBA" id="ARBA00023014"/>
    </source>
</evidence>
<keyword evidence="5 8" id="KW-0408">Iron</keyword>
<gene>
    <name evidence="8" type="primary">queE</name>
    <name evidence="10" type="ORF">JZO69_02650</name>
</gene>
<dbReference type="PROSITE" id="PS51918">
    <property type="entry name" value="RADICAL_SAM"/>
    <property type="match status" value="1"/>
</dbReference>
<dbReference type="SFLD" id="SFLDS00029">
    <property type="entry name" value="Radical_SAM"/>
    <property type="match status" value="1"/>
</dbReference>
<feature type="binding site" evidence="8">
    <location>
        <begin position="42"/>
        <end position="44"/>
    </location>
    <ligand>
        <name>S-adenosyl-L-methionine</name>
        <dbReference type="ChEBI" id="CHEBI:59789"/>
    </ligand>
</feature>
<organism evidence="10 11">
    <name type="scientific">Candidatus Enterococcus ikei</name>
    <dbReference type="NCBI Taxonomy" id="2815326"/>
    <lineage>
        <taxon>Bacteria</taxon>
        <taxon>Bacillati</taxon>
        <taxon>Bacillota</taxon>
        <taxon>Bacilli</taxon>
        <taxon>Lactobacillales</taxon>
        <taxon>Enterococcaceae</taxon>
        <taxon>Enterococcus</taxon>
    </lineage>
</organism>
<keyword evidence="8" id="KW-0671">Queuosine biosynthesis</keyword>
<evidence type="ECO:0000256" key="2">
    <source>
        <dbReference type="ARBA" id="ARBA00022691"/>
    </source>
</evidence>
<keyword evidence="4 8" id="KW-0460">Magnesium</keyword>
<evidence type="ECO:0000256" key="5">
    <source>
        <dbReference type="ARBA" id="ARBA00023004"/>
    </source>
</evidence>
<comment type="subunit">
    <text evidence="8">Homodimer.</text>
</comment>
<comment type="function">
    <text evidence="8">Catalyzes the complex heterocyclic radical-mediated conversion of 6-carboxy-5,6,7,8-tetrahydropterin (CPH4) to 7-carboxy-7-deazaguanine (CDG), a step common to the biosynthetic pathways of all 7-deazapurine-containing compounds.</text>
</comment>
<keyword evidence="6 8" id="KW-0411">Iron-sulfur</keyword>
<feature type="binding site" evidence="8">
    <location>
        <position position="43"/>
    </location>
    <ligand>
        <name>[4Fe-4S] cluster</name>
        <dbReference type="ChEBI" id="CHEBI:49883"/>
        <note>4Fe-4S-S-AdoMet</note>
    </ligand>
</feature>
<feature type="binding site" evidence="8">
    <location>
        <position position="76"/>
    </location>
    <ligand>
        <name>S-adenosyl-L-methionine</name>
        <dbReference type="ChEBI" id="CHEBI:59789"/>
    </ligand>
</feature>
<keyword evidence="2 8" id="KW-0949">S-adenosyl-L-methionine</keyword>
<dbReference type="InterPro" id="IPR024924">
    <property type="entry name" value="7-CO-7-deazaguanine_synth-like"/>
</dbReference>
<evidence type="ECO:0000256" key="8">
    <source>
        <dbReference type="HAMAP-Rule" id="MF_00917"/>
    </source>
</evidence>